<dbReference type="GO" id="GO:0031468">
    <property type="term" value="P:nuclear membrane reassembly"/>
    <property type="evidence" value="ECO:0007669"/>
    <property type="project" value="TreeGrafter"/>
</dbReference>
<name>A0A6A6V0K8_9PLEO</name>
<dbReference type="EMBL" id="MU006596">
    <property type="protein sequence ID" value="KAF2743509.1"/>
    <property type="molecule type" value="Genomic_DNA"/>
</dbReference>
<evidence type="ECO:0000259" key="4">
    <source>
        <dbReference type="PROSITE" id="PS51399"/>
    </source>
</evidence>
<feature type="compositionally biased region" description="Low complexity" evidence="2">
    <location>
        <begin position="322"/>
        <end position="341"/>
    </location>
</feature>
<proteinExistence type="predicted"/>
<feature type="region of interest" description="Disordered" evidence="2">
    <location>
        <begin position="298"/>
        <end position="341"/>
    </location>
</feature>
<keyword evidence="1" id="KW-0833">Ubl conjugation pathway</keyword>
<dbReference type="SMART" id="SM00166">
    <property type="entry name" value="UBX"/>
    <property type="match status" value="1"/>
</dbReference>
<feature type="domain" description="SEP" evidence="4">
    <location>
        <begin position="225"/>
        <end position="290"/>
    </location>
</feature>
<dbReference type="SUPFAM" id="SSF102848">
    <property type="entry name" value="NSFL1 (p97 ATPase) cofactor p47, SEP domain"/>
    <property type="match status" value="1"/>
</dbReference>
<gene>
    <name evidence="5" type="ORF">M011DRAFT_218020</name>
</gene>
<dbReference type="SMART" id="SM00553">
    <property type="entry name" value="SEP"/>
    <property type="match status" value="1"/>
</dbReference>
<feature type="compositionally biased region" description="Low complexity" evidence="2">
    <location>
        <begin position="94"/>
        <end position="116"/>
    </location>
</feature>
<evidence type="ECO:0000313" key="5">
    <source>
        <dbReference type="EMBL" id="KAF2743509.1"/>
    </source>
</evidence>
<dbReference type="GO" id="GO:0005634">
    <property type="term" value="C:nucleus"/>
    <property type="evidence" value="ECO:0007669"/>
    <property type="project" value="TreeGrafter"/>
</dbReference>
<dbReference type="GO" id="GO:0007030">
    <property type="term" value="P:Golgi organization"/>
    <property type="evidence" value="ECO:0007669"/>
    <property type="project" value="TreeGrafter"/>
</dbReference>
<dbReference type="InterPro" id="IPR001012">
    <property type="entry name" value="UBX_dom"/>
</dbReference>
<dbReference type="GO" id="GO:0061025">
    <property type="term" value="P:membrane fusion"/>
    <property type="evidence" value="ECO:0007669"/>
    <property type="project" value="TreeGrafter"/>
</dbReference>
<dbReference type="SUPFAM" id="SSF54236">
    <property type="entry name" value="Ubiquitin-like"/>
    <property type="match status" value="1"/>
</dbReference>
<sequence>MSSSAPEDRDSLVAQLSSLTGLSASEAEQYLTAANGDLPTAASLFFDGSGPGGPDAGPMADDDEQQNSPPSPPPAVPQQGGGRTLGGAYVPPEASSSSSSSSQPGAASRQQQRQGGLRTLKELQSAGAGQDDDDDKDKNHDFFTGGEKSGLAVQNPNAGPRSAQEHIRNMIEQARRNTPRDGDDEDGEPPARSHFRGAGVTLGGDDAPSRMIPDPEADVPQRMAPVRRALHLWRNGFSVDDGPLHRFDDPANAEALAMMNAGRAPYHVLNVAMGQPVDVELHRHEDEDYKAPKKKYVPFAGSGQRLGSPTPGVTSTPPPAPAATQHTAAASTSAPAQPSVDIDSSVPVVTLQIRLGDGTRLQSRFNTTHTVGDVYKFVDAARPDSQQRAYALMTTFPSKELSDKAQVLGDMAEFKRGGVVVQKWL</sequence>
<dbReference type="InterPro" id="IPR012989">
    <property type="entry name" value="SEP_domain"/>
</dbReference>
<dbReference type="Pfam" id="PF00789">
    <property type="entry name" value="UBX"/>
    <property type="match status" value="1"/>
</dbReference>
<evidence type="ECO:0000313" key="6">
    <source>
        <dbReference type="Proteomes" id="UP000799440"/>
    </source>
</evidence>
<dbReference type="InterPro" id="IPR009060">
    <property type="entry name" value="UBA-like_sf"/>
</dbReference>
<feature type="compositionally biased region" description="Basic and acidic residues" evidence="2">
    <location>
        <begin position="163"/>
        <end position="181"/>
    </location>
</feature>
<feature type="region of interest" description="Disordered" evidence="2">
    <location>
        <begin position="40"/>
        <end position="217"/>
    </location>
</feature>
<dbReference type="Gene3D" id="1.10.8.10">
    <property type="entry name" value="DNA helicase RuvA subunit, C-terminal domain"/>
    <property type="match status" value="1"/>
</dbReference>
<protein>
    <submittedName>
        <fullName evidence="5">SEP-domain-containing protein</fullName>
    </submittedName>
</protein>
<dbReference type="CDD" id="cd14348">
    <property type="entry name" value="UBA_p47"/>
    <property type="match status" value="1"/>
</dbReference>
<keyword evidence="6" id="KW-1185">Reference proteome</keyword>
<dbReference type="OrthoDB" id="25887at2759"/>
<dbReference type="InterPro" id="IPR036241">
    <property type="entry name" value="NSFL1C_SEP_dom_sf"/>
</dbReference>
<dbReference type="Gene3D" id="3.30.420.210">
    <property type="entry name" value="SEP domain"/>
    <property type="match status" value="1"/>
</dbReference>
<dbReference type="GO" id="GO:0043130">
    <property type="term" value="F:ubiquitin binding"/>
    <property type="evidence" value="ECO:0007669"/>
    <property type="project" value="TreeGrafter"/>
</dbReference>
<dbReference type="PANTHER" id="PTHR23333">
    <property type="entry name" value="UBX DOMAIN CONTAINING PROTEIN"/>
    <property type="match status" value="1"/>
</dbReference>
<dbReference type="FunFam" id="3.30.420.210:FF:000002">
    <property type="entry name" value="UBX domain-containing protein 1"/>
    <property type="match status" value="1"/>
</dbReference>
<dbReference type="FunFam" id="3.10.20.90:FF:000179">
    <property type="entry name" value="Plant UBX domain-containing protein 4"/>
    <property type="match status" value="1"/>
</dbReference>
<dbReference type="PROSITE" id="PS50033">
    <property type="entry name" value="UBX"/>
    <property type="match status" value="1"/>
</dbReference>
<dbReference type="Gene3D" id="3.10.20.90">
    <property type="entry name" value="Phosphatidylinositol 3-kinase Catalytic Subunit, Chain A, domain 1"/>
    <property type="match status" value="1"/>
</dbReference>
<dbReference type="PANTHER" id="PTHR23333:SF20">
    <property type="entry name" value="NSFL1 COFACTOR P47"/>
    <property type="match status" value="1"/>
</dbReference>
<evidence type="ECO:0000256" key="2">
    <source>
        <dbReference type="SAM" id="MobiDB-lite"/>
    </source>
</evidence>
<evidence type="ECO:0000256" key="1">
    <source>
        <dbReference type="ARBA" id="ARBA00022786"/>
    </source>
</evidence>
<dbReference type="AlphaFoldDB" id="A0A6A6V0K8"/>
<reference evidence="5" key="1">
    <citation type="journal article" date="2020" name="Stud. Mycol.">
        <title>101 Dothideomycetes genomes: a test case for predicting lifestyles and emergence of pathogens.</title>
        <authorList>
            <person name="Haridas S."/>
            <person name="Albert R."/>
            <person name="Binder M."/>
            <person name="Bloem J."/>
            <person name="Labutti K."/>
            <person name="Salamov A."/>
            <person name="Andreopoulos B."/>
            <person name="Baker S."/>
            <person name="Barry K."/>
            <person name="Bills G."/>
            <person name="Bluhm B."/>
            <person name="Cannon C."/>
            <person name="Castanera R."/>
            <person name="Culley D."/>
            <person name="Daum C."/>
            <person name="Ezra D."/>
            <person name="Gonzalez J."/>
            <person name="Henrissat B."/>
            <person name="Kuo A."/>
            <person name="Liang C."/>
            <person name="Lipzen A."/>
            <person name="Lutzoni F."/>
            <person name="Magnuson J."/>
            <person name="Mondo S."/>
            <person name="Nolan M."/>
            <person name="Ohm R."/>
            <person name="Pangilinan J."/>
            <person name="Park H.-J."/>
            <person name="Ramirez L."/>
            <person name="Alfaro M."/>
            <person name="Sun H."/>
            <person name="Tritt A."/>
            <person name="Yoshinaga Y."/>
            <person name="Zwiers L.-H."/>
            <person name="Turgeon B."/>
            <person name="Goodwin S."/>
            <person name="Spatafora J."/>
            <person name="Crous P."/>
            <person name="Grigoriev I."/>
        </authorList>
    </citation>
    <scope>NUCLEOTIDE SEQUENCE</scope>
    <source>
        <strain evidence="5">CBS 119925</strain>
    </source>
</reference>
<dbReference type="GO" id="GO:0043161">
    <property type="term" value="P:proteasome-mediated ubiquitin-dependent protein catabolic process"/>
    <property type="evidence" value="ECO:0007669"/>
    <property type="project" value="TreeGrafter"/>
</dbReference>
<dbReference type="InterPro" id="IPR029071">
    <property type="entry name" value="Ubiquitin-like_domsf"/>
</dbReference>
<dbReference type="SUPFAM" id="SSF46934">
    <property type="entry name" value="UBA-like"/>
    <property type="match status" value="1"/>
</dbReference>
<dbReference type="CDD" id="cd01770">
    <property type="entry name" value="UBX_UBXN2"/>
    <property type="match status" value="1"/>
</dbReference>
<feature type="domain" description="UBX" evidence="3">
    <location>
        <begin position="344"/>
        <end position="421"/>
    </location>
</feature>
<dbReference type="GO" id="GO:0000045">
    <property type="term" value="P:autophagosome assembly"/>
    <property type="evidence" value="ECO:0007669"/>
    <property type="project" value="TreeGrafter"/>
</dbReference>
<evidence type="ECO:0000259" key="3">
    <source>
        <dbReference type="PROSITE" id="PS50033"/>
    </source>
</evidence>
<dbReference type="PROSITE" id="PS51399">
    <property type="entry name" value="SEP"/>
    <property type="match status" value="1"/>
</dbReference>
<dbReference type="GO" id="GO:0005829">
    <property type="term" value="C:cytosol"/>
    <property type="evidence" value="ECO:0007669"/>
    <property type="project" value="TreeGrafter"/>
</dbReference>
<dbReference type="Proteomes" id="UP000799440">
    <property type="component" value="Unassembled WGS sequence"/>
</dbReference>
<accession>A0A6A6V0K8</accession>
<organism evidence="5 6">
    <name type="scientific">Sporormia fimetaria CBS 119925</name>
    <dbReference type="NCBI Taxonomy" id="1340428"/>
    <lineage>
        <taxon>Eukaryota</taxon>
        <taxon>Fungi</taxon>
        <taxon>Dikarya</taxon>
        <taxon>Ascomycota</taxon>
        <taxon>Pezizomycotina</taxon>
        <taxon>Dothideomycetes</taxon>
        <taxon>Pleosporomycetidae</taxon>
        <taxon>Pleosporales</taxon>
        <taxon>Sporormiaceae</taxon>
        <taxon>Sporormia</taxon>
    </lineage>
</organism>
<dbReference type="Pfam" id="PF08059">
    <property type="entry name" value="SEP"/>
    <property type="match status" value="1"/>
</dbReference>
<dbReference type="Pfam" id="PF14555">
    <property type="entry name" value="UBA_4"/>
    <property type="match status" value="1"/>
</dbReference>